<organism evidence="1">
    <name type="scientific">Achromobacter sp. HNDS-1</name>
    <dbReference type="NCBI Taxonomy" id="3151598"/>
    <lineage>
        <taxon>Bacteria</taxon>
        <taxon>Pseudomonadati</taxon>
        <taxon>Pseudomonadota</taxon>
        <taxon>Betaproteobacteria</taxon>
        <taxon>Burkholderiales</taxon>
        <taxon>Alcaligenaceae</taxon>
        <taxon>Achromobacter</taxon>
    </lineage>
</organism>
<dbReference type="EMBL" id="CP157584">
    <property type="protein sequence ID" value="XBP00426.1"/>
    <property type="molecule type" value="Genomic_DNA"/>
</dbReference>
<evidence type="ECO:0000313" key="1">
    <source>
        <dbReference type="EMBL" id="XBP00426.1"/>
    </source>
</evidence>
<sequence length="81" mass="8917">MSTAYELLMSCPDDQITRMKLVWKAVAAGEWKEAAHHLRNAASEGESSWHGHCGELAGHYDRKVAMQRAPGPGQPGLTEKE</sequence>
<dbReference type="KEGG" id="achh:ABFG95_08110"/>
<name>A0AAU7LEU9_9BURK</name>
<accession>A0AAU7LEU9</accession>
<dbReference type="AlphaFoldDB" id="A0AAU7LEU9"/>
<dbReference type="RefSeq" id="WP_348995739.1">
    <property type="nucleotide sequence ID" value="NZ_CP157584.1"/>
</dbReference>
<proteinExistence type="predicted"/>
<gene>
    <name evidence="1" type="ORF">ABFG95_08110</name>
</gene>
<reference evidence="1" key="1">
    <citation type="submission" date="2024-05" db="EMBL/GenBank/DDBJ databases">
        <title>Transcriptome analysis of the degradation process of organic nitrogen by two heterotrophic nitrifying and aerobic denitrifying bacteria, Achromobacter sp. HNDS-1 and Enterobacter sp. HNDS-6.</title>
        <authorList>
            <person name="Huang Y."/>
        </authorList>
    </citation>
    <scope>NUCLEOTIDE SEQUENCE</scope>
    <source>
        <strain evidence="1">HNDS-1</strain>
    </source>
</reference>
<protein>
    <submittedName>
        <fullName evidence="1">Uncharacterized protein</fullName>
    </submittedName>
</protein>